<accession>A0A382YXT9</accession>
<protein>
    <submittedName>
        <fullName evidence="1">Uncharacterized protein</fullName>
    </submittedName>
</protein>
<name>A0A382YXT9_9ZZZZ</name>
<reference evidence="1" key="1">
    <citation type="submission" date="2018-05" db="EMBL/GenBank/DDBJ databases">
        <authorList>
            <person name="Lanie J.A."/>
            <person name="Ng W.-L."/>
            <person name="Kazmierczak K.M."/>
            <person name="Andrzejewski T.M."/>
            <person name="Davidsen T.M."/>
            <person name="Wayne K.J."/>
            <person name="Tettelin H."/>
            <person name="Glass J.I."/>
            <person name="Rusch D."/>
            <person name="Podicherti R."/>
            <person name="Tsui H.-C.T."/>
            <person name="Winkler M.E."/>
        </authorList>
    </citation>
    <scope>NUCLEOTIDE SEQUENCE</scope>
</reference>
<organism evidence="1">
    <name type="scientific">marine metagenome</name>
    <dbReference type="NCBI Taxonomy" id="408172"/>
    <lineage>
        <taxon>unclassified sequences</taxon>
        <taxon>metagenomes</taxon>
        <taxon>ecological metagenomes</taxon>
    </lineage>
</organism>
<dbReference type="AlphaFoldDB" id="A0A382YXT9"/>
<evidence type="ECO:0000313" key="1">
    <source>
        <dbReference type="EMBL" id="SVD88087.1"/>
    </source>
</evidence>
<proteinExistence type="predicted"/>
<feature type="non-terminal residue" evidence="1">
    <location>
        <position position="39"/>
    </location>
</feature>
<dbReference type="EMBL" id="UINC01179415">
    <property type="protein sequence ID" value="SVD88087.1"/>
    <property type="molecule type" value="Genomic_DNA"/>
</dbReference>
<sequence length="39" mass="4317">MTGPIGELPQKNLQAQPMASSAFYRPDYQFVFLASDSIP</sequence>
<gene>
    <name evidence="1" type="ORF">METZ01_LOCUS440941</name>
</gene>